<protein>
    <submittedName>
        <fullName evidence="2">Uncharacterized protein</fullName>
    </submittedName>
</protein>
<proteinExistence type="predicted"/>
<organism evidence="2 3">
    <name type="scientific">Lachnellula suecica</name>
    <dbReference type="NCBI Taxonomy" id="602035"/>
    <lineage>
        <taxon>Eukaryota</taxon>
        <taxon>Fungi</taxon>
        <taxon>Dikarya</taxon>
        <taxon>Ascomycota</taxon>
        <taxon>Pezizomycotina</taxon>
        <taxon>Leotiomycetes</taxon>
        <taxon>Helotiales</taxon>
        <taxon>Lachnaceae</taxon>
        <taxon>Lachnellula</taxon>
    </lineage>
</organism>
<dbReference type="OrthoDB" id="9626941at2759"/>
<comment type="caution">
    <text evidence="2">The sequence shown here is derived from an EMBL/GenBank/DDBJ whole genome shotgun (WGS) entry which is preliminary data.</text>
</comment>
<dbReference type="EMBL" id="QGMK01001925">
    <property type="protein sequence ID" value="TVY62773.1"/>
    <property type="molecule type" value="Genomic_DNA"/>
</dbReference>
<keyword evidence="3" id="KW-1185">Reference proteome</keyword>
<accession>A0A8T9BUG8</accession>
<evidence type="ECO:0000313" key="3">
    <source>
        <dbReference type="Proteomes" id="UP000469558"/>
    </source>
</evidence>
<dbReference type="Proteomes" id="UP000469558">
    <property type="component" value="Unassembled WGS sequence"/>
</dbReference>
<feature type="compositionally biased region" description="Gly residues" evidence="1">
    <location>
        <begin position="40"/>
        <end position="56"/>
    </location>
</feature>
<name>A0A8T9BUG8_9HELO</name>
<feature type="region of interest" description="Disordered" evidence="1">
    <location>
        <begin position="22"/>
        <end position="56"/>
    </location>
</feature>
<gene>
    <name evidence="2" type="ORF">LSUE1_G007907</name>
</gene>
<reference evidence="2 3" key="1">
    <citation type="submission" date="2018-05" db="EMBL/GenBank/DDBJ databases">
        <title>Genome sequencing and assembly of the regulated plant pathogen Lachnellula willkommii and related sister species for the development of diagnostic species identification markers.</title>
        <authorList>
            <person name="Giroux E."/>
            <person name="Bilodeau G."/>
        </authorList>
    </citation>
    <scope>NUCLEOTIDE SEQUENCE [LARGE SCALE GENOMIC DNA]</scope>
    <source>
        <strain evidence="2 3">CBS 268.59</strain>
    </source>
</reference>
<evidence type="ECO:0000256" key="1">
    <source>
        <dbReference type="SAM" id="MobiDB-lite"/>
    </source>
</evidence>
<sequence>MTQRGREPISLDSMPLDTLLIDDAPKPQNKARKEVADIGGARGGGRGRGAPRGRGGFRAILQIGPQREVVERDECRLN</sequence>
<evidence type="ECO:0000313" key="2">
    <source>
        <dbReference type="EMBL" id="TVY62773.1"/>
    </source>
</evidence>
<dbReference type="AlphaFoldDB" id="A0A8T9BUG8"/>